<dbReference type="PANTHER" id="PTHR35077:SF2">
    <property type="entry name" value="SIMILAR TO AI661453 PROTEIN"/>
    <property type="match status" value="1"/>
</dbReference>
<feature type="compositionally biased region" description="Polar residues" evidence="1">
    <location>
        <begin position="592"/>
        <end position="605"/>
    </location>
</feature>
<feature type="compositionally biased region" description="Low complexity" evidence="1">
    <location>
        <begin position="638"/>
        <end position="650"/>
    </location>
</feature>
<feature type="compositionally biased region" description="Pro residues" evidence="1">
    <location>
        <begin position="768"/>
        <end position="785"/>
    </location>
</feature>
<feature type="region of interest" description="Disordered" evidence="1">
    <location>
        <begin position="834"/>
        <end position="931"/>
    </location>
</feature>
<feature type="compositionally biased region" description="Polar residues" evidence="1">
    <location>
        <begin position="651"/>
        <end position="676"/>
    </location>
</feature>
<sequence length="931" mass="98942">MKKSSLNFLNRKPQNLFDTGVQIKHFENVELVLDSAAIPESGTAKVRSRPTVKHFSTSGDGALGFAVPTPTVPVLPPLNGPQSGNTGSHERLPNGGMISIADPEEGQILIPAPPSMAPPPPPPQFIPPSPQYIPPPQEFFGNKDPSIDLAALQPPSMPPPKPPSLTGSTTSEELDPVFIKPPPMAPPKPPSDISSLRSSVPISSPLISAQDIPECPTFTPPLPPMEKPESPLLRNAQKTPPPKPVRLSSIYNFELPPTPTPAATPASSFNPQTTAKLYSMPKTTVLSNQTDKEVRTQQILLLEDTSGNPVGVHINGKASSSVKEVSPGQDVVPPVKPVRRNSSGIQLEKDVEDLNKNLPELPGTTISGEPAKVTIPQEVPNKIQSSVRSSPNTERSQNIPPVQEISQVNERPASPSRTRSYSPLLSHKLQTLRGHEGSSGKEASTSPLALLMAAKNRDKHRSGLSRQSSNKSNSSAESLNVSVQPNETKPNSFTITPIPASSESLLRTEPKQAISAEPKPQSPKIPKQEPSQVPQPVLSISPVKQEDNESAIPFIPPPPEFANSDSEDDVPPSTPPPAPPAKSVAQPLINGPSVTPNDKLSSTYTAPPPTSVTRTEPILKQVVLSKPKAPPGQPPVQPQTQTQAVPMAQTKNQLPVQPTVQPKFQFPAQTPAQLKTQLPPAPTIQPAAPPTTQPPAPPTIQPPPPPTTQPPAPPSTQPPAPPPTKPKAQIPFPPPVQPKTQTQAPPPTQPKAQIPAPPPVQPKTQTQAPPPTQPKAQIPVPPPVQPKTQTQAPPPTQPKTQPPAQTPASVSASQATLLSILQKKMLEMDSKFAPVKEADPNSDEWNSPLSDDDGAAGFPLKSTAKPKSATLPMQTRGLDMKELENKVAKKAQDMSIKAPASNGPQSKHPYGMTFTVRPGTKQPITPVIKTD</sequence>
<protein>
    <submittedName>
        <fullName evidence="2">Proline-rich extensin-like protein EPR1</fullName>
    </submittedName>
</protein>
<evidence type="ECO:0000313" key="2">
    <source>
        <dbReference type="EMBL" id="KAG9260758.1"/>
    </source>
</evidence>
<feature type="compositionally biased region" description="Polar residues" evidence="1">
    <location>
        <begin position="382"/>
        <end position="423"/>
    </location>
</feature>
<dbReference type="Proteomes" id="UP000752171">
    <property type="component" value="Unassembled WGS sequence"/>
</dbReference>
<evidence type="ECO:0000313" key="3">
    <source>
        <dbReference type="Proteomes" id="UP000752171"/>
    </source>
</evidence>
<feature type="compositionally biased region" description="Pro residues" evidence="1">
    <location>
        <begin position="679"/>
        <end position="737"/>
    </location>
</feature>
<feature type="compositionally biased region" description="Polar residues" evidence="1">
    <location>
        <begin position="481"/>
        <end position="505"/>
    </location>
</feature>
<evidence type="ECO:0000256" key="1">
    <source>
        <dbReference type="SAM" id="MobiDB-lite"/>
    </source>
</evidence>
<feature type="compositionally biased region" description="Basic and acidic residues" evidence="1">
    <location>
        <begin position="878"/>
        <end position="892"/>
    </location>
</feature>
<feature type="compositionally biased region" description="Low complexity" evidence="1">
    <location>
        <begin position="191"/>
        <end position="217"/>
    </location>
</feature>
<proteinExistence type="predicted"/>
<reference evidence="2 3" key="1">
    <citation type="submission" date="2021-07" db="EMBL/GenBank/DDBJ databases">
        <authorList>
            <person name="Imarazene B."/>
            <person name="Zahm M."/>
            <person name="Klopp C."/>
            <person name="Cabau C."/>
            <person name="Beille S."/>
            <person name="Jouanno E."/>
            <person name="Castinel A."/>
            <person name="Lluch J."/>
            <person name="Gil L."/>
            <person name="Kuchtly C."/>
            <person name="Lopez Roques C."/>
            <person name="Donnadieu C."/>
            <person name="Parrinello H."/>
            <person name="Journot L."/>
            <person name="Du K."/>
            <person name="Schartl M."/>
            <person name="Retaux S."/>
            <person name="Guiguen Y."/>
        </authorList>
    </citation>
    <scope>NUCLEOTIDE SEQUENCE [LARGE SCALE GENOMIC DNA]</scope>
    <source>
        <strain evidence="2">Pach_M1</strain>
        <tissue evidence="2">Testis</tissue>
    </source>
</reference>
<feature type="compositionally biased region" description="Low complexity" evidence="1">
    <location>
        <begin position="464"/>
        <end position="480"/>
    </location>
</feature>
<comment type="caution">
    <text evidence="2">The sequence shown here is derived from an EMBL/GenBank/DDBJ whole genome shotgun (WGS) entry which is preliminary data.</text>
</comment>
<feature type="compositionally biased region" description="Pro residues" evidence="1">
    <location>
        <begin position="792"/>
        <end position="805"/>
    </location>
</feature>
<feature type="compositionally biased region" description="Pro residues" evidence="1">
    <location>
        <begin position="179"/>
        <end position="190"/>
    </location>
</feature>
<dbReference type="PANTHER" id="PTHR35077">
    <property type="entry name" value="SIMILAR TO AI661453 PROTEIN"/>
    <property type="match status" value="1"/>
</dbReference>
<dbReference type="AlphaFoldDB" id="A0A8T2KNB6"/>
<gene>
    <name evidence="2" type="ORF">AMEX_G27058</name>
</gene>
<dbReference type="EMBL" id="JAICCE010000024">
    <property type="protein sequence ID" value="KAG9260758.1"/>
    <property type="molecule type" value="Genomic_DNA"/>
</dbReference>
<name>A0A8T2KNB6_ASTMX</name>
<organism evidence="2 3">
    <name type="scientific">Astyanax mexicanus</name>
    <name type="common">Blind cave fish</name>
    <name type="synonym">Astyanax fasciatus mexicanus</name>
    <dbReference type="NCBI Taxonomy" id="7994"/>
    <lineage>
        <taxon>Eukaryota</taxon>
        <taxon>Metazoa</taxon>
        <taxon>Chordata</taxon>
        <taxon>Craniata</taxon>
        <taxon>Vertebrata</taxon>
        <taxon>Euteleostomi</taxon>
        <taxon>Actinopterygii</taxon>
        <taxon>Neopterygii</taxon>
        <taxon>Teleostei</taxon>
        <taxon>Ostariophysi</taxon>
        <taxon>Characiformes</taxon>
        <taxon>Characoidei</taxon>
        <taxon>Acestrorhamphidae</taxon>
        <taxon>Acestrorhamphinae</taxon>
        <taxon>Astyanax</taxon>
    </lineage>
</organism>
<feature type="compositionally biased region" description="Pro residues" evidence="1">
    <location>
        <begin position="628"/>
        <end position="637"/>
    </location>
</feature>
<feature type="region of interest" description="Disordered" evidence="1">
    <location>
        <begin position="151"/>
        <end position="273"/>
    </location>
</feature>
<feature type="compositionally biased region" description="Pro residues" evidence="1">
    <location>
        <begin position="744"/>
        <end position="761"/>
    </location>
</feature>
<accession>A0A8T2KNB6</accession>
<feature type="region of interest" description="Disordered" evidence="1">
    <location>
        <begin position="306"/>
        <end position="813"/>
    </location>
</feature>